<dbReference type="Proteomes" id="UP001189122">
    <property type="component" value="Unassembled WGS sequence"/>
</dbReference>
<dbReference type="InterPro" id="IPR003611">
    <property type="entry name" value="NUMOD3"/>
</dbReference>
<organism evidence="3">
    <name type="scientific">Spirodela intermedia</name>
    <name type="common">Intermediate duckweed</name>
    <dbReference type="NCBI Taxonomy" id="51605"/>
    <lineage>
        <taxon>Eukaryota</taxon>
        <taxon>Viridiplantae</taxon>
        <taxon>Streptophyta</taxon>
        <taxon>Embryophyta</taxon>
        <taxon>Tracheophyta</taxon>
        <taxon>Spermatophyta</taxon>
        <taxon>Magnoliopsida</taxon>
        <taxon>Liliopsida</taxon>
        <taxon>Araceae</taxon>
        <taxon>Lemnoideae</taxon>
        <taxon>Spirodela</taxon>
    </lineage>
</organism>
<dbReference type="AlphaFoldDB" id="A0A7I8JU05"/>
<name>A0A7I8JU05_SPIIN</name>
<gene>
    <name evidence="3" type="ORF">SI7747_17019348</name>
</gene>
<dbReference type="EMBL" id="CACRZD030000017">
    <property type="protein sequence ID" value="CAA6672932.1"/>
    <property type="molecule type" value="Genomic_DNA"/>
</dbReference>
<evidence type="ECO:0000313" key="3">
    <source>
        <dbReference type="EMBL" id="CAA2633871.1"/>
    </source>
</evidence>
<feature type="region of interest" description="Disordered" evidence="1">
    <location>
        <begin position="207"/>
        <end position="258"/>
    </location>
</feature>
<accession>A0A7I8JU05</accession>
<reference evidence="3 4" key="1">
    <citation type="submission" date="2019-12" db="EMBL/GenBank/DDBJ databases">
        <authorList>
            <person name="Scholz U."/>
            <person name="Mascher M."/>
            <person name="Fiebig A."/>
        </authorList>
    </citation>
    <scope>NUCLEOTIDE SEQUENCE</scope>
</reference>
<sequence>MVQSSADEVSFEYSVPQMCVEESQLQIGTWADELGDHEASHLFAFPDRGIHDESLRTSRPTKKRVIKREVEIQRRQKIGLANKGKVPWNKGRQHSPETRERIRRRTIEALRDPKVRRKMAESPRFHSNQSKAKIGMALRKIWEERLKNKILQEGCYSTWAGAVAEAAQKGSLDQQELEWDSYEKMKSDILIQHLQWKTERERQKEIEKRRAERALKAKSDKTVRHHQERKDDHEVKRKRSKGDLKQPEEKKNVLAAPRHAKLRAKLTKIHRKQQLEQPEPKHEVGAEVLPVAEKWDLEFVKREKMRQTVSFADRILAIKKQRVVQTDSICLISQSNDV</sequence>
<evidence type="ECO:0000256" key="1">
    <source>
        <dbReference type="SAM" id="MobiDB-lite"/>
    </source>
</evidence>
<evidence type="ECO:0000313" key="4">
    <source>
        <dbReference type="Proteomes" id="UP001189122"/>
    </source>
</evidence>
<dbReference type="PANTHER" id="PTHR34199">
    <property type="entry name" value="NUMOD3 MOTIF FAMILY PROTEIN, EXPRESSED"/>
    <property type="match status" value="1"/>
</dbReference>
<feature type="compositionally biased region" description="Basic and acidic residues" evidence="1">
    <location>
        <begin position="228"/>
        <end position="252"/>
    </location>
</feature>
<protein>
    <recommendedName>
        <fullName evidence="2">Nuclease associated modular domain-containing protein</fullName>
    </recommendedName>
</protein>
<dbReference type="GO" id="GO:0003677">
    <property type="term" value="F:DNA binding"/>
    <property type="evidence" value="ECO:0007669"/>
    <property type="project" value="InterPro"/>
</dbReference>
<dbReference type="PANTHER" id="PTHR34199:SF1">
    <property type="entry name" value="HISTONE-LYSINE N-METHYLTRANSFERASE, H3 LYSINE-79 SPECIFIC-LIKE PROTEIN"/>
    <property type="match status" value="1"/>
</dbReference>
<feature type="domain" description="Nuclease associated modular" evidence="2">
    <location>
        <begin position="75"/>
        <end position="103"/>
    </location>
</feature>
<dbReference type="EMBL" id="LR743604">
    <property type="protein sequence ID" value="CAA2633871.1"/>
    <property type="molecule type" value="Genomic_DNA"/>
</dbReference>
<dbReference type="Pfam" id="PF07460">
    <property type="entry name" value="NUMOD3"/>
    <property type="match status" value="1"/>
</dbReference>
<evidence type="ECO:0000259" key="2">
    <source>
        <dbReference type="Pfam" id="PF07460"/>
    </source>
</evidence>
<proteinExistence type="predicted"/>
<feature type="compositionally biased region" description="Basic and acidic residues" evidence="1">
    <location>
        <begin position="207"/>
        <end position="222"/>
    </location>
</feature>
<keyword evidence="4" id="KW-1185">Reference proteome</keyword>